<name>A0AAV0F3I8_9ASTE</name>
<keyword evidence="5" id="KW-1185">Reference proteome</keyword>
<sequence length="554" mass="60484">MHTLKGAWAGQTFAVAACNESGGRKARIRRSKEERKSMVETFIKKFQKSNNGRFPSLNLTHKEVGGSFYIIREIVREIIQENRVLGPAMLPSAEQDNGIPVLAFPIEPYSSLSSPDDIHYHSTTKGNVLDSNGQLHSSRTANNQLDVEQVVVVSSDIIGLDRPEDEQNDEFFDKDEVSVEPSSTESSPPVQESVGETGELKGSKTRPRAQNEQNVEFSDKDEVSVEPLSTESSLPLKESVGETGELKGLKAGPRPEDEQNVDLSDKDEVSVEPSSTESSPPAKESVGETGELKGLKAGPRPEDQQNVDLSDKDEASVEPSSIESSPPVKEIVGDTGELKGSKSGLRPEYEQKVDLSYKDEVSVEPLSTESPPPVKESVGETGELKQSKAVPTHKNADVVVEMFPLRPISMTFDDWDENVISETSGHTLQMNAEVVEKEKELAVVSPLQSSSDSSIVTTPDFKVKDSSAPETKTFISGSSSNRSNEKFGLEESLSSINNREEDIIKVKNGPPPLDRINLSETWKGTEAETATKHDNNPLLALFKSFLTAIAKILH</sequence>
<dbReference type="PROSITE" id="PS51257">
    <property type="entry name" value="PROKAR_LIPOPROTEIN"/>
    <property type="match status" value="1"/>
</dbReference>
<feature type="compositionally biased region" description="Basic and acidic residues" evidence="1">
    <location>
        <begin position="336"/>
        <end position="361"/>
    </location>
</feature>
<dbReference type="PANTHER" id="PTHR34568:SF1">
    <property type="entry name" value="DNA BINDING PROTEIN"/>
    <property type="match status" value="1"/>
</dbReference>
<proteinExistence type="predicted"/>
<dbReference type="InterPro" id="IPR058941">
    <property type="entry name" value="HTH_AT3G52170-like"/>
</dbReference>
<dbReference type="Proteomes" id="UP001152523">
    <property type="component" value="Unassembled WGS sequence"/>
</dbReference>
<feature type="compositionally biased region" description="Acidic residues" evidence="1">
    <location>
        <begin position="163"/>
        <end position="173"/>
    </location>
</feature>
<dbReference type="PANTHER" id="PTHR34568">
    <property type="entry name" value="RRM DOMAIN-CONTAINING PROTEIN"/>
    <property type="match status" value="1"/>
</dbReference>
<evidence type="ECO:0000256" key="1">
    <source>
        <dbReference type="SAM" id="MobiDB-lite"/>
    </source>
</evidence>
<comment type="caution">
    <text evidence="4">The sequence shown here is derived from an EMBL/GenBank/DDBJ whole genome shotgun (WGS) entry which is preliminary data.</text>
</comment>
<feature type="compositionally biased region" description="Polar residues" evidence="1">
    <location>
        <begin position="468"/>
        <end position="482"/>
    </location>
</feature>
<feature type="compositionally biased region" description="Low complexity" evidence="1">
    <location>
        <begin position="179"/>
        <end position="194"/>
    </location>
</feature>
<dbReference type="EMBL" id="CAMAPF010000137">
    <property type="protein sequence ID" value="CAH9106406.1"/>
    <property type="molecule type" value="Genomic_DNA"/>
</dbReference>
<protein>
    <recommendedName>
        <fullName evidence="2">AT3G52170-like helix-turn-helix domain-containing protein</fullName>
    </recommendedName>
</protein>
<feature type="compositionally biased region" description="Basic and acidic residues" evidence="1">
    <location>
        <begin position="244"/>
        <end position="269"/>
    </location>
</feature>
<dbReference type="Pfam" id="PF25896">
    <property type="entry name" value="HTH_AT3G52170"/>
    <property type="match status" value="1"/>
</dbReference>
<feature type="region of interest" description="Disordered" evidence="1">
    <location>
        <begin position="123"/>
        <end position="142"/>
    </location>
</feature>
<feature type="domain" description="AT3G52170-like helix-turn-helix" evidence="2">
    <location>
        <begin position="31"/>
        <end position="79"/>
    </location>
</feature>
<feature type="region of interest" description="Disordered" evidence="1">
    <location>
        <begin position="158"/>
        <end position="392"/>
    </location>
</feature>
<gene>
    <name evidence="3" type="ORF">CEPIT_LOCUS17596</name>
    <name evidence="4" type="ORF">CEPIT_LOCUS30320</name>
</gene>
<dbReference type="EMBL" id="CAMAPF010000958">
    <property type="protein sequence ID" value="CAH9130042.1"/>
    <property type="molecule type" value="Genomic_DNA"/>
</dbReference>
<organism evidence="4 5">
    <name type="scientific">Cuscuta epithymum</name>
    <dbReference type="NCBI Taxonomy" id="186058"/>
    <lineage>
        <taxon>Eukaryota</taxon>
        <taxon>Viridiplantae</taxon>
        <taxon>Streptophyta</taxon>
        <taxon>Embryophyta</taxon>
        <taxon>Tracheophyta</taxon>
        <taxon>Spermatophyta</taxon>
        <taxon>Magnoliopsida</taxon>
        <taxon>eudicotyledons</taxon>
        <taxon>Gunneridae</taxon>
        <taxon>Pentapetalae</taxon>
        <taxon>asterids</taxon>
        <taxon>lamiids</taxon>
        <taxon>Solanales</taxon>
        <taxon>Convolvulaceae</taxon>
        <taxon>Cuscuteae</taxon>
        <taxon>Cuscuta</taxon>
        <taxon>Cuscuta subgen. Cuscuta</taxon>
    </lineage>
</organism>
<dbReference type="AlphaFoldDB" id="A0AAV0F3I8"/>
<feature type="region of interest" description="Disordered" evidence="1">
    <location>
        <begin position="454"/>
        <end position="488"/>
    </location>
</feature>
<feature type="compositionally biased region" description="Basic and acidic residues" evidence="1">
    <location>
        <begin position="290"/>
        <end position="315"/>
    </location>
</feature>
<evidence type="ECO:0000313" key="3">
    <source>
        <dbReference type="EMBL" id="CAH9106406.1"/>
    </source>
</evidence>
<accession>A0AAV0F3I8</accession>
<evidence type="ECO:0000259" key="2">
    <source>
        <dbReference type="Pfam" id="PF25896"/>
    </source>
</evidence>
<feature type="compositionally biased region" description="Low complexity" evidence="1">
    <location>
        <begin position="271"/>
        <end position="281"/>
    </location>
</feature>
<evidence type="ECO:0000313" key="5">
    <source>
        <dbReference type="Proteomes" id="UP001152523"/>
    </source>
</evidence>
<evidence type="ECO:0000313" key="4">
    <source>
        <dbReference type="EMBL" id="CAH9130042.1"/>
    </source>
</evidence>
<dbReference type="InterPro" id="IPR058942">
    <property type="entry name" value="AT3G52170-like"/>
</dbReference>
<feature type="compositionally biased region" description="Low complexity" evidence="1">
    <location>
        <begin position="317"/>
        <end position="330"/>
    </location>
</feature>
<reference evidence="4" key="1">
    <citation type="submission" date="2022-07" db="EMBL/GenBank/DDBJ databases">
        <authorList>
            <person name="Macas J."/>
            <person name="Novak P."/>
            <person name="Neumann P."/>
        </authorList>
    </citation>
    <scope>NUCLEOTIDE SEQUENCE</scope>
</reference>